<protein>
    <recommendedName>
        <fullName evidence="4">Leucine-rich repeat domain-containing protein</fullName>
    </recommendedName>
</protein>
<proteinExistence type="predicted"/>
<name>A0A1I1KMH8_9GAMM</name>
<evidence type="ECO:0000256" key="1">
    <source>
        <dbReference type="SAM" id="SignalP"/>
    </source>
</evidence>
<dbReference type="Gene3D" id="3.80.10.10">
    <property type="entry name" value="Ribonuclease Inhibitor"/>
    <property type="match status" value="2"/>
</dbReference>
<dbReference type="SUPFAM" id="SSF52047">
    <property type="entry name" value="RNI-like"/>
    <property type="match status" value="1"/>
</dbReference>
<accession>A0A1I1KMH8</accession>
<keyword evidence="1" id="KW-0732">Signal</keyword>
<dbReference type="Proteomes" id="UP000198862">
    <property type="component" value="Unassembled WGS sequence"/>
</dbReference>
<feature type="chain" id="PRO_5011761447" description="Leucine-rich repeat domain-containing protein" evidence="1">
    <location>
        <begin position="21"/>
        <end position="409"/>
    </location>
</feature>
<gene>
    <name evidence="2" type="ORF">SAMN02745724_02126</name>
</gene>
<organism evidence="2 3">
    <name type="scientific">Pseudoalteromonas denitrificans DSM 6059</name>
    <dbReference type="NCBI Taxonomy" id="1123010"/>
    <lineage>
        <taxon>Bacteria</taxon>
        <taxon>Pseudomonadati</taxon>
        <taxon>Pseudomonadota</taxon>
        <taxon>Gammaproteobacteria</taxon>
        <taxon>Alteromonadales</taxon>
        <taxon>Pseudoalteromonadaceae</taxon>
        <taxon>Pseudoalteromonas</taxon>
    </lineage>
</organism>
<dbReference type="AlphaFoldDB" id="A0A1I1KMH8"/>
<evidence type="ECO:0008006" key="4">
    <source>
        <dbReference type="Google" id="ProtNLM"/>
    </source>
</evidence>
<reference evidence="2 3" key="1">
    <citation type="submission" date="2016-10" db="EMBL/GenBank/DDBJ databases">
        <authorList>
            <person name="de Groot N.N."/>
        </authorList>
    </citation>
    <scope>NUCLEOTIDE SEQUENCE [LARGE SCALE GENOMIC DNA]</scope>
    <source>
        <strain evidence="2 3">DSM 6059</strain>
    </source>
</reference>
<dbReference type="InterPro" id="IPR032675">
    <property type="entry name" value="LRR_dom_sf"/>
</dbReference>
<dbReference type="EMBL" id="FOLO01000013">
    <property type="protein sequence ID" value="SFC61999.1"/>
    <property type="molecule type" value="Genomic_DNA"/>
</dbReference>
<sequence length="409" mass="47650">MNKIIIFLLLCFFYCTTAKGDALAEEIPDLEDTYYWLADILGDEFNEEQYRLDRLIDLQTLLIDKKCLDDDSLRFLAPLKNLRAIYIPNDNCEQRLITGRGFKWLSDLKKLEELDFDYNDIRPIYFFYLSHLTNLHTLSLRGNKLNEKKLFGLLFLSQLKTLHVNTNNFNNNSLKNLSVLTWHPNLITLDIGDNAIDGSSLSALSHLRIKKLVLDGWPNSKNNFLLNEELIIPIKSMKNLTTLSINYLDISKTFMTGLFSTQIKYLHFNTYTLSLDETLEMILHSNIELIKLSPEIIQNFIKANKYADLYSALSVRSSIALQISHFNDKNSRLELGNLTEGLPVKTLFFSYFDSIENELPKLELFPELKIILLSYKDYPYLKRAGEVDELQNPESFNFDVYHYEKYTVH</sequence>
<feature type="signal peptide" evidence="1">
    <location>
        <begin position="1"/>
        <end position="20"/>
    </location>
</feature>
<evidence type="ECO:0000313" key="2">
    <source>
        <dbReference type="EMBL" id="SFC61999.1"/>
    </source>
</evidence>
<keyword evidence="3" id="KW-1185">Reference proteome</keyword>
<dbReference type="RefSeq" id="WP_091983476.1">
    <property type="nucleotide sequence ID" value="NZ_FOLO01000013.1"/>
</dbReference>
<evidence type="ECO:0000313" key="3">
    <source>
        <dbReference type="Proteomes" id="UP000198862"/>
    </source>
</evidence>
<dbReference type="STRING" id="1123010.SAMN02745724_02126"/>